<dbReference type="InterPro" id="IPR051678">
    <property type="entry name" value="AGP_Transferase"/>
</dbReference>
<dbReference type="GO" id="GO:0016740">
    <property type="term" value="F:transferase activity"/>
    <property type="evidence" value="ECO:0007669"/>
    <property type="project" value="UniProtKB-KW"/>
</dbReference>
<proteinExistence type="predicted"/>
<dbReference type="PANTHER" id="PTHR21310">
    <property type="entry name" value="AMINOGLYCOSIDE PHOSPHOTRANSFERASE-RELATED-RELATED"/>
    <property type="match status" value="1"/>
</dbReference>
<name>A0A1W5D9J5_9LECA</name>
<dbReference type="Proteomes" id="UP000192927">
    <property type="component" value="Unassembled WGS sequence"/>
</dbReference>
<evidence type="ECO:0000313" key="2">
    <source>
        <dbReference type="EMBL" id="SLM39612.1"/>
    </source>
</evidence>
<dbReference type="EMBL" id="FWEW01003531">
    <property type="protein sequence ID" value="SLM39612.1"/>
    <property type="molecule type" value="Genomic_DNA"/>
</dbReference>
<keyword evidence="2" id="KW-0808">Transferase</keyword>
<gene>
    <name evidence="1" type="ORF">FRX48_00293</name>
</gene>
<sequence length="143" mass="16125">MTPESYLAIGRPIAKHRDGTPTELCAPVRGAFNVCLRLKYADGGSAMIRFPCPGVVMFLEEKICYEVTVMRFLERNTTIPIPHVYYYGTTDESPGRLGPFIIMEYIEHAHDLADTLNKPGLKSEDRPILDPQISSERLEYVCS</sequence>
<reference evidence="2" key="1">
    <citation type="submission" date="2017-03" db="EMBL/GenBank/DDBJ databases">
        <authorList>
            <person name="Afonso C.L."/>
            <person name="Miller P.J."/>
            <person name="Scott M.A."/>
            <person name="Spackman E."/>
            <person name="Goraichik I."/>
            <person name="Dimitrov K.M."/>
            <person name="Suarez D.L."/>
            <person name="Swayne D.E."/>
        </authorList>
    </citation>
    <scope>NUCLEOTIDE SEQUENCE [LARGE SCALE GENOMIC DNA]</scope>
</reference>
<dbReference type="SUPFAM" id="SSF56112">
    <property type="entry name" value="Protein kinase-like (PK-like)"/>
    <property type="match status" value="1"/>
</dbReference>
<reference evidence="1 4" key="3">
    <citation type="submission" date="2019-09" db="EMBL/GenBank/DDBJ databases">
        <title>The hologenome of the rock-dwelling lichen Lasallia pustulata.</title>
        <authorList>
            <person name="Greshake Tzovaras B."/>
            <person name="Segers F."/>
            <person name="Bicker A."/>
            <person name="Dal Grande F."/>
            <person name="Otte J."/>
            <person name="Hankeln T."/>
            <person name="Schmitt I."/>
            <person name="Ebersberger I."/>
        </authorList>
    </citation>
    <scope>NUCLEOTIDE SEQUENCE [LARGE SCALE GENOMIC DNA]</scope>
    <source>
        <strain evidence="1">A1-1</strain>
    </source>
</reference>
<accession>A0A1W5D9J5</accession>
<keyword evidence="3" id="KW-1185">Reference proteome</keyword>
<dbReference type="Proteomes" id="UP000324767">
    <property type="component" value="Unassembled WGS sequence"/>
</dbReference>
<dbReference type="PANTHER" id="PTHR21310:SF37">
    <property type="entry name" value="AMINOGLYCOSIDE PHOSPHOTRANSFERASE DOMAIN-CONTAINING PROTEIN"/>
    <property type="match status" value="1"/>
</dbReference>
<evidence type="ECO:0000313" key="3">
    <source>
        <dbReference type="Proteomes" id="UP000192927"/>
    </source>
</evidence>
<evidence type="ECO:0000313" key="1">
    <source>
        <dbReference type="EMBL" id="KAA6415577.1"/>
    </source>
</evidence>
<dbReference type="InterPro" id="IPR011009">
    <property type="entry name" value="Kinase-like_dom_sf"/>
</dbReference>
<evidence type="ECO:0000313" key="4">
    <source>
        <dbReference type="Proteomes" id="UP000324767"/>
    </source>
</evidence>
<reference evidence="3" key="2">
    <citation type="submission" date="2017-03" db="EMBL/GenBank/DDBJ databases">
        <authorList>
            <person name="Sharma R."/>
            <person name="Thines M."/>
        </authorList>
    </citation>
    <scope>NUCLEOTIDE SEQUENCE [LARGE SCALE GENOMIC DNA]</scope>
</reference>
<organism evidence="2 3">
    <name type="scientific">Lasallia pustulata</name>
    <dbReference type="NCBI Taxonomy" id="136370"/>
    <lineage>
        <taxon>Eukaryota</taxon>
        <taxon>Fungi</taxon>
        <taxon>Dikarya</taxon>
        <taxon>Ascomycota</taxon>
        <taxon>Pezizomycotina</taxon>
        <taxon>Lecanoromycetes</taxon>
        <taxon>OSLEUM clade</taxon>
        <taxon>Umbilicariomycetidae</taxon>
        <taxon>Umbilicariales</taxon>
        <taxon>Umbilicariaceae</taxon>
        <taxon>Lasallia</taxon>
    </lineage>
</organism>
<dbReference type="OrthoDB" id="5412996at2759"/>
<protein>
    <submittedName>
        <fullName evidence="1 2">Phosphotransferase family</fullName>
    </submittedName>
</protein>
<dbReference type="AlphaFoldDB" id="A0A1W5D9J5"/>
<dbReference type="Gene3D" id="3.30.200.20">
    <property type="entry name" value="Phosphorylase Kinase, domain 1"/>
    <property type="match status" value="1"/>
</dbReference>
<dbReference type="EMBL" id="VXIT01000001">
    <property type="protein sequence ID" value="KAA6415577.1"/>
    <property type="molecule type" value="Genomic_DNA"/>
</dbReference>